<accession>A0ABV8JVU2</accession>
<name>A0ABV8JVU2_9FLAO</name>
<keyword evidence="2" id="KW-1185">Reference proteome</keyword>
<evidence type="ECO:0000313" key="2">
    <source>
        <dbReference type="Proteomes" id="UP001595814"/>
    </source>
</evidence>
<dbReference type="InterPro" id="IPR029465">
    <property type="entry name" value="ATPgrasp_TupA"/>
</dbReference>
<evidence type="ECO:0000313" key="1">
    <source>
        <dbReference type="EMBL" id="MFC4097906.1"/>
    </source>
</evidence>
<reference evidence="2" key="1">
    <citation type="journal article" date="2019" name="Int. J. Syst. Evol. Microbiol.">
        <title>The Global Catalogue of Microorganisms (GCM) 10K type strain sequencing project: providing services to taxonomists for standard genome sequencing and annotation.</title>
        <authorList>
            <consortium name="The Broad Institute Genomics Platform"/>
            <consortium name="The Broad Institute Genome Sequencing Center for Infectious Disease"/>
            <person name="Wu L."/>
            <person name="Ma J."/>
        </authorList>
    </citation>
    <scope>NUCLEOTIDE SEQUENCE [LARGE SCALE GENOMIC DNA]</scope>
    <source>
        <strain evidence="2">CECT 7477</strain>
    </source>
</reference>
<organism evidence="1 2">
    <name type="scientific">Euzebyella saccharophila</name>
    <dbReference type="NCBI Taxonomy" id="679664"/>
    <lineage>
        <taxon>Bacteria</taxon>
        <taxon>Pseudomonadati</taxon>
        <taxon>Bacteroidota</taxon>
        <taxon>Flavobacteriia</taxon>
        <taxon>Flavobacteriales</taxon>
        <taxon>Flavobacteriaceae</taxon>
        <taxon>Euzebyella</taxon>
    </lineage>
</organism>
<dbReference type="EMBL" id="JBHSAW010000025">
    <property type="protein sequence ID" value="MFC4097906.1"/>
    <property type="molecule type" value="Genomic_DNA"/>
</dbReference>
<dbReference type="RefSeq" id="WP_192462938.1">
    <property type="nucleotide sequence ID" value="NZ_JACYFJ010000005.1"/>
</dbReference>
<sequence>MFKFFRNLYYNTRLGKILIFPLLKLRNVIIPETILIKTRFKRSLGYSLNLTKPTTYNEKLQWLKVNDRSDLHIKCADKYMVRSYIESNIGKKYLIPLVYQTLDANEITSSILPEYPFIVKTNHDSGGVWVIRDKSKIDLADLKKEWKKNLKKNYDSGKGEWQYKQIQPRLVIEKLLLDKNNEIPSDFKFHCLNGKVAFIQVDLNRATNHKRNLYDPKWNLLPFTIRYSNGINIERPKSLDKMIAIAEKLAKDFICVRVDLYLVMGKIYFGELTFHPGAGFDKFTPMEWDYKFGKMLQLPIEK</sequence>
<dbReference type="Pfam" id="PF14305">
    <property type="entry name" value="ATPgrasp_TupA"/>
    <property type="match status" value="1"/>
</dbReference>
<comment type="caution">
    <text evidence="1">The sequence shown here is derived from an EMBL/GenBank/DDBJ whole genome shotgun (WGS) entry which is preliminary data.</text>
</comment>
<dbReference type="SUPFAM" id="SSF56059">
    <property type="entry name" value="Glutathione synthetase ATP-binding domain-like"/>
    <property type="match status" value="1"/>
</dbReference>
<protein>
    <submittedName>
        <fullName evidence="1">ATP-grasp fold amidoligase family protein</fullName>
    </submittedName>
</protein>
<dbReference type="Proteomes" id="UP001595814">
    <property type="component" value="Unassembled WGS sequence"/>
</dbReference>
<proteinExistence type="predicted"/>
<gene>
    <name evidence="1" type="ORF">ACFOUT_18625</name>
</gene>